<keyword evidence="5" id="KW-0812">Transmembrane</keyword>
<dbReference type="GO" id="GO:0008784">
    <property type="term" value="F:alanine racemase activity"/>
    <property type="evidence" value="ECO:0007669"/>
    <property type="project" value="InterPro"/>
</dbReference>
<protein>
    <submittedName>
        <fullName evidence="8">Acyltransferase family protein</fullName>
    </submittedName>
</protein>
<comment type="cofactor">
    <cofactor evidence="1 4">
        <name>pyridoxal 5'-phosphate</name>
        <dbReference type="ChEBI" id="CHEBI:597326"/>
    </cofactor>
</comment>
<feature type="transmembrane region" description="Helical" evidence="5">
    <location>
        <begin position="308"/>
        <end position="328"/>
    </location>
</feature>
<feature type="domain" description="Acyltransferase 3" evidence="7">
    <location>
        <begin position="8"/>
        <end position="323"/>
    </location>
</feature>
<keyword evidence="2 4" id="KW-0663">Pyridoxal phosphate</keyword>
<evidence type="ECO:0000256" key="5">
    <source>
        <dbReference type="SAM" id="Phobius"/>
    </source>
</evidence>
<name>A0A9D1S5N2_9FIRM</name>
<feature type="transmembrane region" description="Helical" evidence="5">
    <location>
        <begin position="43"/>
        <end position="61"/>
    </location>
</feature>
<keyword evidence="8" id="KW-0012">Acyltransferase</keyword>
<dbReference type="GO" id="GO:0006522">
    <property type="term" value="P:alanine metabolic process"/>
    <property type="evidence" value="ECO:0007669"/>
    <property type="project" value="InterPro"/>
</dbReference>
<feature type="domain" description="Alanine racemase N-terminal" evidence="6">
    <location>
        <begin position="351"/>
        <end position="453"/>
    </location>
</feature>
<dbReference type="Pfam" id="PF01757">
    <property type="entry name" value="Acyl_transf_3"/>
    <property type="match status" value="1"/>
</dbReference>
<feature type="transmembrane region" description="Helical" evidence="5">
    <location>
        <begin position="276"/>
        <end position="296"/>
    </location>
</feature>
<keyword evidence="8" id="KW-0808">Transferase</keyword>
<feature type="modified residue" description="N6-(pyridoxal phosphate)lysine" evidence="4">
    <location>
        <position position="377"/>
    </location>
</feature>
<keyword evidence="5" id="KW-1133">Transmembrane helix</keyword>
<proteinExistence type="predicted"/>
<evidence type="ECO:0000259" key="7">
    <source>
        <dbReference type="Pfam" id="PF01757"/>
    </source>
</evidence>
<evidence type="ECO:0000259" key="6">
    <source>
        <dbReference type="Pfam" id="PF01168"/>
    </source>
</evidence>
<dbReference type="GO" id="GO:0016747">
    <property type="term" value="F:acyltransferase activity, transferring groups other than amino-acyl groups"/>
    <property type="evidence" value="ECO:0007669"/>
    <property type="project" value="InterPro"/>
</dbReference>
<evidence type="ECO:0000256" key="1">
    <source>
        <dbReference type="ARBA" id="ARBA00001933"/>
    </source>
</evidence>
<evidence type="ECO:0000313" key="9">
    <source>
        <dbReference type="Proteomes" id="UP000824111"/>
    </source>
</evidence>
<dbReference type="AlphaFoldDB" id="A0A9D1S5N2"/>
<accession>A0A9D1S5N2</accession>
<dbReference type="GO" id="GO:0030170">
    <property type="term" value="F:pyridoxal phosphate binding"/>
    <property type="evidence" value="ECO:0007669"/>
    <property type="project" value="TreeGrafter"/>
</dbReference>
<dbReference type="EMBL" id="DVND01000011">
    <property type="protein sequence ID" value="HIU47811.1"/>
    <property type="molecule type" value="Genomic_DNA"/>
</dbReference>
<feature type="transmembrane region" description="Helical" evidence="5">
    <location>
        <begin position="121"/>
        <end position="138"/>
    </location>
</feature>
<dbReference type="SUPFAM" id="SSF51419">
    <property type="entry name" value="PLP-binding barrel"/>
    <property type="match status" value="1"/>
</dbReference>
<feature type="transmembrane region" description="Helical" evidence="5">
    <location>
        <begin position="217"/>
        <end position="234"/>
    </location>
</feature>
<feature type="transmembrane region" description="Helical" evidence="5">
    <location>
        <begin position="12"/>
        <end position="31"/>
    </location>
</feature>
<feature type="transmembrane region" description="Helical" evidence="5">
    <location>
        <begin position="81"/>
        <end position="101"/>
    </location>
</feature>
<feature type="non-terminal residue" evidence="8">
    <location>
        <position position="454"/>
    </location>
</feature>
<dbReference type="PANTHER" id="PTHR30511">
    <property type="entry name" value="ALANINE RACEMASE"/>
    <property type="match status" value="1"/>
</dbReference>
<comment type="caution">
    <text evidence="8">The sequence shown here is derived from an EMBL/GenBank/DDBJ whole genome shotgun (WGS) entry which is preliminary data.</text>
</comment>
<dbReference type="InterPro" id="IPR002656">
    <property type="entry name" value="Acyl_transf_3_dom"/>
</dbReference>
<evidence type="ECO:0000313" key="8">
    <source>
        <dbReference type="EMBL" id="HIU47811.1"/>
    </source>
</evidence>
<evidence type="ECO:0000256" key="4">
    <source>
        <dbReference type="PIRSR" id="PIRSR600821-50"/>
    </source>
</evidence>
<organism evidence="8 9">
    <name type="scientific">Candidatus Avimonoglobus intestinipullorum</name>
    <dbReference type="NCBI Taxonomy" id="2840699"/>
    <lineage>
        <taxon>Bacteria</taxon>
        <taxon>Bacillati</taxon>
        <taxon>Bacillota</taxon>
        <taxon>Clostridia</taxon>
        <taxon>Eubacteriales</taxon>
        <taxon>Candidatus Avimonoglobus</taxon>
    </lineage>
</organism>
<keyword evidence="5" id="KW-0472">Membrane</keyword>
<gene>
    <name evidence="8" type="ORF">IAB04_00445</name>
</gene>
<dbReference type="InterPro" id="IPR001608">
    <property type="entry name" value="Ala_racemase_N"/>
</dbReference>
<sequence>MIQKKSYTGIDLFRVIAALLIVAIHTSPLLSFSTTGDFILTRIIARIAVPFFFMTSGFFMISRYATDAGRLKVFEKRTAALYAAATLIYIPVNIYSGYFSMEHILPNLIKDIVFDGTMYHLWYLPASMLGAAIAWCLVRTQNYKKAFVITGALYIAGLFGDSYYGVTAKLPFLDSAYASIFQITDYTRNGLFFAPIFFVLGGWAADSRCKISMGKAVCGFSASMLLMLGEAMILHRFDLQRHDSMYIFLVPCMFFLFHLLLQFRGRRFVQARTASMIIYIMHPMMIIAVRLFAKLLHMQDLFIENSLVHYSAVCILSVVFAGAAAFLWGKHKTRRPARHPSHTDRAWIELNLGHLEHNVRTLQHAMPAACTLMAVVKTEAYGHGAFEIAVHLEKIGVKVFAVATIDEGIRLRKYGVQGEILILGYTDIHRAGELKKFDLMQTLVDYEYAVSLNR</sequence>
<feature type="transmembrane region" description="Helical" evidence="5">
    <location>
        <begin position="186"/>
        <end position="205"/>
    </location>
</feature>
<dbReference type="Pfam" id="PF01168">
    <property type="entry name" value="Ala_racemase_N"/>
    <property type="match status" value="1"/>
</dbReference>
<evidence type="ECO:0000256" key="3">
    <source>
        <dbReference type="ARBA" id="ARBA00023235"/>
    </source>
</evidence>
<evidence type="ECO:0000256" key="2">
    <source>
        <dbReference type="ARBA" id="ARBA00022898"/>
    </source>
</evidence>
<dbReference type="PRINTS" id="PR00992">
    <property type="entry name" value="ALARACEMASE"/>
</dbReference>
<dbReference type="Gene3D" id="3.20.20.10">
    <property type="entry name" value="Alanine racemase"/>
    <property type="match status" value="1"/>
</dbReference>
<feature type="transmembrane region" description="Helical" evidence="5">
    <location>
        <begin position="145"/>
        <end position="166"/>
    </location>
</feature>
<reference evidence="8" key="1">
    <citation type="submission" date="2020-10" db="EMBL/GenBank/DDBJ databases">
        <authorList>
            <person name="Gilroy R."/>
        </authorList>
    </citation>
    <scope>NUCLEOTIDE SEQUENCE</scope>
    <source>
        <strain evidence="8">ChiSjej4B22-9803</strain>
    </source>
</reference>
<keyword evidence="3" id="KW-0413">Isomerase</keyword>
<dbReference type="InterPro" id="IPR000821">
    <property type="entry name" value="Ala_racemase"/>
</dbReference>
<reference evidence="8" key="2">
    <citation type="journal article" date="2021" name="PeerJ">
        <title>Extensive microbial diversity within the chicken gut microbiome revealed by metagenomics and culture.</title>
        <authorList>
            <person name="Gilroy R."/>
            <person name="Ravi A."/>
            <person name="Getino M."/>
            <person name="Pursley I."/>
            <person name="Horton D.L."/>
            <person name="Alikhan N.F."/>
            <person name="Baker D."/>
            <person name="Gharbi K."/>
            <person name="Hall N."/>
            <person name="Watson M."/>
            <person name="Adriaenssens E.M."/>
            <person name="Foster-Nyarko E."/>
            <person name="Jarju S."/>
            <person name="Secka A."/>
            <person name="Antonio M."/>
            <person name="Oren A."/>
            <person name="Chaudhuri R.R."/>
            <person name="La Ragione R."/>
            <person name="Hildebrand F."/>
            <person name="Pallen M.J."/>
        </authorList>
    </citation>
    <scope>NUCLEOTIDE SEQUENCE</scope>
    <source>
        <strain evidence="8">ChiSjej4B22-9803</strain>
    </source>
</reference>
<dbReference type="InterPro" id="IPR029066">
    <property type="entry name" value="PLP-binding_barrel"/>
</dbReference>
<dbReference type="GO" id="GO:0005829">
    <property type="term" value="C:cytosol"/>
    <property type="evidence" value="ECO:0007669"/>
    <property type="project" value="TreeGrafter"/>
</dbReference>
<dbReference type="PANTHER" id="PTHR30511:SF0">
    <property type="entry name" value="ALANINE RACEMASE, CATABOLIC-RELATED"/>
    <property type="match status" value="1"/>
</dbReference>
<feature type="transmembrane region" description="Helical" evidence="5">
    <location>
        <begin position="246"/>
        <end position="264"/>
    </location>
</feature>
<dbReference type="Proteomes" id="UP000824111">
    <property type="component" value="Unassembled WGS sequence"/>
</dbReference>